<dbReference type="AlphaFoldDB" id="A0A2M9D851"/>
<accession>A0A2M9D851</accession>
<dbReference type="Proteomes" id="UP000231742">
    <property type="component" value="Unassembled WGS sequence"/>
</dbReference>
<sequence>MVFQRFNGERMVDELVPEEKTGRHHPYLIALAVVIFLESALLFAALAYLIFELGAETPQSYPSAIALSVLTAIAAVWVAVIGINTLRKQAWIRGAAVVWQVLQISVAIGSFQGVFARPDVGWLLLTPAIVVLVLLFTKPVLEATTRREG</sequence>
<protein>
    <submittedName>
        <fullName evidence="2">Uncharacterized protein</fullName>
    </submittedName>
</protein>
<keyword evidence="3" id="KW-1185">Reference proteome</keyword>
<gene>
    <name evidence="2" type="ORF">CLV85_1024</name>
</gene>
<keyword evidence="1" id="KW-1133">Transmembrane helix</keyword>
<evidence type="ECO:0000256" key="1">
    <source>
        <dbReference type="SAM" id="Phobius"/>
    </source>
</evidence>
<evidence type="ECO:0000313" key="3">
    <source>
        <dbReference type="Proteomes" id="UP000231742"/>
    </source>
</evidence>
<evidence type="ECO:0000313" key="2">
    <source>
        <dbReference type="EMBL" id="PJJ81842.1"/>
    </source>
</evidence>
<keyword evidence="1" id="KW-0472">Membrane</keyword>
<organism evidence="2 3">
    <name type="scientific">Salinibacterium amurskyense</name>
    <dbReference type="NCBI Taxonomy" id="205941"/>
    <lineage>
        <taxon>Bacteria</taxon>
        <taxon>Bacillati</taxon>
        <taxon>Actinomycetota</taxon>
        <taxon>Actinomycetes</taxon>
        <taxon>Micrococcales</taxon>
        <taxon>Microbacteriaceae</taxon>
        <taxon>Salinibacterium</taxon>
    </lineage>
</organism>
<dbReference type="EMBL" id="PGFH01000001">
    <property type="protein sequence ID" value="PJJ81842.1"/>
    <property type="molecule type" value="Genomic_DNA"/>
</dbReference>
<feature type="transmembrane region" description="Helical" evidence="1">
    <location>
        <begin position="27"/>
        <end position="51"/>
    </location>
</feature>
<feature type="transmembrane region" description="Helical" evidence="1">
    <location>
        <begin position="63"/>
        <end position="83"/>
    </location>
</feature>
<reference evidence="2 3" key="1">
    <citation type="submission" date="2017-11" db="EMBL/GenBank/DDBJ databases">
        <title>Genomic Encyclopedia of Archaeal and Bacterial Type Strains, Phase II (KMG-II): From Individual Species to Whole Genera.</title>
        <authorList>
            <person name="Goeker M."/>
        </authorList>
    </citation>
    <scope>NUCLEOTIDE SEQUENCE [LARGE SCALE GENOMIC DNA]</scope>
    <source>
        <strain evidence="2 3">DSM 16400</strain>
    </source>
</reference>
<name>A0A2M9D851_9MICO</name>
<proteinExistence type="predicted"/>
<comment type="caution">
    <text evidence="2">The sequence shown here is derived from an EMBL/GenBank/DDBJ whole genome shotgun (WGS) entry which is preliminary data.</text>
</comment>
<keyword evidence="1" id="KW-0812">Transmembrane</keyword>
<feature type="transmembrane region" description="Helical" evidence="1">
    <location>
        <begin position="95"/>
        <end position="115"/>
    </location>
</feature>
<feature type="transmembrane region" description="Helical" evidence="1">
    <location>
        <begin position="121"/>
        <end position="141"/>
    </location>
</feature>